<dbReference type="UniPathway" id="UPA00704">
    <property type="reaction ID" value="UER00715"/>
</dbReference>
<evidence type="ECO:0000256" key="8">
    <source>
        <dbReference type="RuleBase" id="RU369061"/>
    </source>
</evidence>
<protein>
    <recommendedName>
        <fullName evidence="7">Tagatose-6-phosphate kinase</fullName>
        <ecNumber evidence="7">2.7.1.144</ecNumber>
    </recommendedName>
</protein>
<dbReference type="RefSeq" id="WP_063182408.1">
    <property type="nucleotide sequence ID" value="NZ_LQNT01000011.1"/>
</dbReference>
<feature type="domain" description="Carbohydrate kinase PfkB" evidence="9">
    <location>
        <begin position="12"/>
        <end position="285"/>
    </location>
</feature>
<dbReference type="InterPro" id="IPR029056">
    <property type="entry name" value="Ribokinase-like"/>
</dbReference>
<sequence length="309" mass="33482">MIYTYTLTPSLDYTVYLPGFTPGKLNRSEEVYYYPGGKGINVSRVLKRLGTGSTAIGLAGGFTGDYLEQFLREEGIRTEMIRTDSITRINVKIKSEQETELNGPGPEITEQELRQLLDRVRRMERGDWLVLAGRIPDSAGADFAAELAGICRDSGIRLAVDTSGPVLKELAGMKPELMKPNEHELGELFGAEIKTKEEALHYARLLVGQGVRHVIVSMGGEGALYVSEAMEAEAQAPKVRVVNTVGAGDSLVSGFIAAIESGKEAEHAFRYGVAAGSATVSRSDLCRKEDVDALAEQVTVTRLNGGNNR</sequence>
<evidence type="ECO:0000313" key="10">
    <source>
        <dbReference type="EMBL" id="KZE37295.1"/>
    </source>
</evidence>
<dbReference type="FunFam" id="3.40.1190.20:FF:000001">
    <property type="entry name" value="Phosphofructokinase"/>
    <property type="match status" value="1"/>
</dbReference>
<keyword evidence="5 7" id="KW-0067">ATP-binding</keyword>
<proteinExistence type="inferred from homology"/>
<comment type="caution">
    <text evidence="10">The sequence shown here is derived from an EMBL/GenBank/DDBJ whole genome shotgun (WGS) entry which is preliminary data.</text>
</comment>
<dbReference type="PANTHER" id="PTHR46566">
    <property type="entry name" value="1-PHOSPHOFRUCTOKINASE-RELATED"/>
    <property type="match status" value="1"/>
</dbReference>
<dbReference type="GO" id="GO:2001059">
    <property type="term" value="P:D-tagatose 6-phosphate catabolic process"/>
    <property type="evidence" value="ECO:0007669"/>
    <property type="project" value="UniProtKB-UniPathway"/>
</dbReference>
<evidence type="ECO:0000256" key="1">
    <source>
        <dbReference type="ARBA" id="ARBA00005380"/>
    </source>
</evidence>
<dbReference type="EC" id="2.7.1.144" evidence="7"/>
<dbReference type="PROSITE" id="PS00584">
    <property type="entry name" value="PFKB_KINASES_2"/>
    <property type="match status" value="1"/>
</dbReference>
<evidence type="ECO:0000256" key="5">
    <source>
        <dbReference type="ARBA" id="ARBA00022840"/>
    </source>
</evidence>
<reference evidence="10 11" key="1">
    <citation type="submission" date="2016-01" db="EMBL/GenBank/DDBJ databases">
        <title>Whole genome sequencing of Bhargavaea cecembensis T14.</title>
        <authorList>
            <person name="Hong K.W."/>
        </authorList>
    </citation>
    <scope>NUCLEOTIDE SEQUENCE [LARGE SCALE GENOMIC DNA]</scope>
    <source>
        <strain evidence="10 11">T14</strain>
    </source>
</reference>
<comment type="catalytic activity">
    <reaction evidence="7">
        <text>D-tagatofuranose 6-phosphate + ATP = D-tagatofuranose 1,6-bisphosphate + ADP + H(+)</text>
        <dbReference type="Rhea" id="RHEA:12420"/>
        <dbReference type="ChEBI" id="CHEBI:15378"/>
        <dbReference type="ChEBI" id="CHEBI:30616"/>
        <dbReference type="ChEBI" id="CHEBI:58694"/>
        <dbReference type="ChEBI" id="CHEBI:58695"/>
        <dbReference type="ChEBI" id="CHEBI:456216"/>
        <dbReference type="EC" id="2.7.1.144"/>
    </reaction>
</comment>
<keyword evidence="4 8" id="KW-0418">Kinase</keyword>
<dbReference type="PANTHER" id="PTHR46566:SF1">
    <property type="entry name" value="1-PHOSPHOFRUCTOKINASE"/>
    <property type="match status" value="1"/>
</dbReference>
<organism evidence="10 11">
    <name type="scientific">Bhargavaea cecembensis</name>
    <dbReference type="NCBI Taxonomy" id="394098"/>
    <lineage>
        <taxon>Bacteria</taxon>
        <taxon>Bacillati</taxon>
        <taxon>Bacillota</taxon>
        <taxon>Bacilli</taxon>
        <taxon>Bacillales</taxon>
        <taxon>Caryophanaceae</taxon>
        <taxon>Bhargavaea</taxon>
    </lineage>
</organism>
<dbReference type="Proteomes" id="UP000076490">
    <property type="component" value="Unassembled WGS sequence"/>
</dbReference>
<dbReference type="GO" id="GO:0009024">
    <property type="term" value="F:tagatose-6-phosphate kinase activity"/>
    <property type="evidence" value="ECO:0007669"/>
    <property type="project" value="UniProtKB-EC"/>
</dbReference>
<dbReference type="GO" id="GO:0005829">
    <property type="term" value="C:cytosol"/>
    <property type="evidence" value="ECO:0007669"/>
    <property type="project" value="TreeGrafter"/>
</dbReference>
<gene>
    <name evidence="10" type="ORF">AV656_12055</name>
</gene>
<evidence type="ECO:0000259" key="9">
    <source>
        <dbReference type="Pfam" id="PF00294"/>
    </source>
</evidence>
<comment type="similarity">
    <text evidence="7">Belongs to the carbohydrate kinase PfkB family. LacC subfamily.</text>
</comment>
<dbReference type="InterPro" id="IPR022463">
    <property type="entry name" value="1-PFruKinase"/>
</dbReference>
<dbReference type="Pfam" id="PF00294">
    <property type="entry name" value="PfkB"/>
    <property type="match status" value="1"/>
</dbReference>
<comment type="catalytic activity">
    <reaction evidence="6 8">
        <text>beta-D-fructose 1-phosphate + ATP = beta-D-fructose 1,6-bisphosphate + ADP + H(+)</text>
        <dbReference type="Rhea" id="RHEA:14213"/>
        <dbReference type="ChEBI" id="CHEBI:15378"/>
        <dbReference type="ChEBI" id="CHEBI:30616"/>
        <dbReference type="ChEBI" id="CHEBI:32966"/>
        <dbReference type="ChEBI" id="CHEBI:138881"/>
        <dbReference type="ChEBI" id="CHEBI:456216"/>
        <dbReference type="EC" id="2.7.1.56"/>
    </reaction>
</comment>
<dbReference type="OrthoDB" id="9801219at2"/>
<keyword evidence="7" id="KW-0423">Lactose metabolism</keyword>
<accession>A0A165GQP6</accession>
<evidence type="ECO:0000256" key="3">
    <source>
        <dbReference type="ARBA" id="ARBA00022741"/>
    </source>
</evidence>
<evidence type="ECO:0000256" key="2">
    <source>
        <dbReference type="ARBA" id="ARBA00022679"/>
    </source>
</evidence>
<dbReference type="EMBL" id="LQNT01000011">
    <property type="protein sequence ID" value="KZE37295.1"/>
    <property type="molecule type" value="Genomic_DNA"/>
</dbReference>
<dbReference type="NCBIfam" id="TIGR03168">
    <property type="entry name" value="1-PFK"/>
    <property type="match status" value="1"/>
</dbReference>
<evidence type="ECO:0000313" key="11">
    <source>
        <dbReference type="Proteomes" id="UP000076490"/>
    </source>
</evidence>
<comment type="pathway">
    <text evidence="7">Carbohydrate metabolism; D-tagatose 6-phosphate degradation; D-glyceraldehyde 3-phosphate and glycerone phosphate from D-tagatose 6-phosphate: step 1/2.</text>
</comment>
<evidence type="ECO:0000256" key="7">
    <source>
        <dbReference type="PIRNR" id="PIRNR000535"/>
    </source>
</evidence>
<comment type="function">
    <text evidence="8">Catalyzes the ATP-dependent phosphorylation of fructose-l-phosphate to fructose-l,6-bisphosphate.</text>
</comment>
<dbReference type="InterPro" id="IPR011611">
    <property type="entry name" value="PfkB_dom"/>
</dbReference>
<dbReference type="GO" id="GO:0005988">
    <property type="term" value="P:lactose metabolic process"/>
    <property type="evidence" value="ECO:0007669"/>
    <property type="project" value="UniProtKB-KW"/>
</dbReference>
<keyword evidence="3 7" id="KW-0547">Nucleotide-binding</keyword>
<dbReference type="NCBIfam" id="TIGR03828">
    <property type="entry name" value="pfkB"/>
    <property type="match status" value="1"/>
</dbReference>
<name>A0A165GQP6_9BACL</name>
<dbReference type="PIRSF" id="PIRSF000535">
    <property type="entry name" value="1PFK/6PFK/LacC"/>
    <property type="match status" value="1"/>
</dbReference>
<dbReference type="GO" id="GO:0044281">
    <property type="term" value="P:small molecule metabolic process"/>
    <property type="evidence" value="ECO:0007669"/>
    <property type="project" value="UniProtKB-ARBA"/>
</dbReference>
<comment type="similarity">
    <text evidence="1">Belongs to the carbohydrate kinase pfkB family.</text>
</comment>
<dbReference type="PROSITE" id="PS00583">
    <property type="entry name" value="PFKB_KINASES_1"/>
    <property type="match status" value="1"/>
</dbReference>
<dbReference type="GO" id="GO:0016052">
    <property type="term" value="P:carbohydrate catabolic process"/>
    <property type="evidence" value="ECO:0007669"/>
    <property type="project" value="UniProtKB-ARBA"/>
</dbReference>
<dbReference type="SUPFAM" id="SSF53613">
    <property type="entry name" value="Ribokinase-like"/>
    <property type="match status" value="1"/>
</dbReference>
<evidence type="ECO:0000256" key="4">
    <source>
        <dbReference type="ARBA" id="ARBA00022777"/>
    </source>
</evidence>
<dbReference type="CDD" id="cd01164">
    <property type="entry name" value="FruK_PfkB_like"/>
    <property type="match status" value="1"/>
</dbReference>
<dbReference type="InterPro" id="IPR002173">
    <property type="entry name" value="Carboh/pur_kinase_PfkB_CS"/>
</dbReference>
<dbReference type="GO" id="GO:0005524">
    <property type="term" value="F:ATP binding"/>
    <property type="evidence" value="ECO:0007669"/>
    <property type="project" value="UniProtKB-UniRule"/>
</dbReference>
<dbReference type="Gene3D" id="3.40.1190.20">
    <property type="match status" value="1"/>
</dbReference>
<dbReference type="AlphaFoldDB" id="A0A165GQP6"/>
<dbReference type="GO" id="GO:0008662">
    <property type="term" value="F:1-phosphofructokinase activity"/>
    <property type="evidence" value="ECO:0007669"/>
    <property type="project" value="UniProtKB-UniRule"/>
</dbReference>
<keyword evidence="2 7" id="KW-0808">Transferase</keyword>
<dbReference type="InterPro" id="IPR017583">
    <property type="entry name" value="Tagatose/fructose_Pkinase"/>
</dbReference>
<evidence type="ECO:0000256" key="6">
    <source>
        <dbReference type="ARBA" id="ARBA00047745"/>
    </source>
</evidence>